<dbReference type="Proteomes" id="UP000756132">
    <property type="component" value="Chromosome 1"/>
</dbReference>
<dbReference type="GeneID" id="71981678"/>
<proteinExistence type="predicted"/>
<evidence type="ECO:0000313" key="2">
    <source>
        <dbReference type="EMBL" id="UJO12077.1"/>
    </source>
</evidence>
<feature type="region of interest" description="Disordered" evidence="1">
    <location>
        <begin position="1"/>
        <end position="22"/>
    </location>
</feature>
<accession>A0A9Q8P3V2</accession>
<evidence type="ECO:0000256" key="1">
    <source>
        <dbReference type="SAM" id="MobiDB-lite"/>
    </source>
</evidence>
<keyword evidence="3" id="KW-1185">Reference proteome</keyword>
<dbReference type="KEGG" id="ffu:CLAFUR5_01800"/>
<reference evidence="2" key="1">
    <citation type="submission" date="2021-12" db="EMBL/GenBank/DDBJ databases">
        <authorList>
            <person name="Zaccaron A."/>
            <person name="Stergiopoulos I."/>
        </authorList>
    </citation>
    <scope>NUCLEOTIDE SEQUENCE</scope>
    <source>
        <strain evidence="2">Race5_Kim</strain>
    </source>
</reference>
<feature type="region of interest" description="Disordered" evidence="1">
    <location>
        <begin position="93"/>
        <end position="117"/>
    </location>
</feature>
<dbReference type="RefSeq" id="XP_047756443.1">
    <property type="nucleotide sequence ID" value="XM_047900948.1"/>
</dbReference>
<reference evidence="2" key="2">
    <citation type="journal article" date="2022" name="Microb. Genom.">
        <title>A chromosome-scale genome assembly of the tomato pathogen Cladosporium fulvum reveals a compartmentalized genome architecture and the presence of a dispensable chromosome.</title>
        <authorList>
            <person name="Zaccaron A.Z."/>
            <person name="Chen L.H."/>
            <person name="Samaras A."/>
            <person name="Stergiopoulos I."/>
        </authorList>
    </citation>
    <scope>NUCLEOTIDE SEQUENCE</scope>
    <source>
        <strain evidence="2">Race5_Kim</strain>
    </source>
</reference>
<feature type="compositionally biased region" description="Basic and acidic residues" evidence="1">
    <location>
        <begin position="93"/>
        <end position="108"/>
    </location>
</feature>
<protein>
    <submittedName>
        <fullName evidence="2">Uncharacterized protein</fullName>
    </submittedName>
</protein>
<dbReference type="EMBL" id="CP090163">
    <property type="protein sequence ID" value="UJO12077.1"/>
    <property type="molecule type" value="Genomic_DNA"/>
</dbReference>
<evidence type="ECO:0000313" key="3">
    <source>
        <dbReference type="Proteomes" id="UP000756132"/>
    </source>
</evidence>
<name>A0A9Q8P3V2_PASFU</name>
<sequence>MDRNNLSKKRQTPDWVHEMPCGDKSHAHENPIIEAAARAICRLPKLIIARKVDDVHQESPEHRNSVTLEMVARVQLEAERLVLEQEQCEVVETKQEEPKGAKQAHQDQRVQGAQQTDALNTTKDALEDDEVEAEGAGAGGVSVGQLENSATGEWETLDLKDAAEQSTDSGPDVEDWDIIGRGEVVANEAYIYRQVQSAQKKGCVLT</sequence>
<gene>
    <name evidence="2" type="ORF">CLAFUR5_01800</name>
</gene>
<dbReference type="AlphaFoldDB" id="A0A9Q8P3V2"/>
<organism evidence="2 3">
    <name type="scientific">Passalora fulva</name>
    <name type="common">Tomato leaf mold</name>
    <name type="synonym">Cladosporium fulvum</name>
    <dbReference type="NCBI Taxonomy" id="5499"/>
    <lineage>
        <taxon>Eukaryota</taxon>
        <taxon>Fungi</taxon>
        <taxon>Dikarya</taxon>
        <taxon>Ascomycota</taxon>
        <taxon>Pezizomycotina</taxon>
        <taxon>Dothideomycetes</taxon>
        <taxon>Dothideomycetidae</taxon>
        <taxon>Mycosphaerellales</taxon>
        <taxon>Mycosphaerellaceae</taxon>
        <taxon>Fulvia</taxon>
    </lineage>
</organism>
<feature type="region of interest" description="Disordered" evidence="1">
    <location>
        <begin position="132"/>
        <end position="175"/>
    </location>
</feature>